<keyword evidence="9" id="KW-0444">Lipid biosynthesis</keyword>
<keyword evidence="16" id="KW-0057">Aromatic amino acid biosynthesis</keyword>
<keyword evidence="18" id="KW-0456">Lyase</keyword>
<evidence type="ECO:0000256" key="19">
    <source>
        <dbReference type="ARBA" id="ARBA00023264"/>
    </source>
</evidence>
<dbReference type="CDD" id="cd08195">
    <property type="entry name" value="DHQS"/>
    <property type="match status" value="1"/>
</dbReference>
<dbReference type="AlphaFoldDB" id="A0A8T0W6C7"/>
<reference evidence="23" key="1">
    <citation type="submission" date="2020-05" db="EMBL/GenBank/DDBJ databases">
        <title>WGS assembly of Panicum virgatum.</title>
        <authorList>
            <person name="Lovell J.T."/>
            <person name="Jenkins J."/>
            <person name="Shu S."/>
            <person name="Juenger T.E."/>
            <person name="Schmutz J."/>
        </authorList>
    </citation>
    <scope>NUCLEOTIDE SEQUENCE</scope>
    <source>
        <strain evidence="23">AP13</strain>
    </source>
</reference>
<accession>A0A8T0W6C7</accession>
<evidence type="ECO:0000256" key="18">
    <source>
        <dbReference type="ARBA" id="ARBA00023239"/>
    </source>
</evidence>
<evidence type="ECO:0000256" key="21">
    <source>
        <dbReference type="ARBA" id="ARBA00068623"/>
    </source>
</evidence>
<dbReference type="Proteomes" id="UP000823388">
    <property type="component" value="Chromosome 2K"/>
</dbReference>
<dbReference type="InterPro" id="IPR032837">
    <property type="entry name" value="G1PDH"/>
</dbReference>
<evidence type="ECO:0000256" key="4">
    <source>
        <dbReference type="ARBA" id="ARBA00004229"/>
    </source>
</evidence>
<dbReference type="FunFam" id="1.20.1090.10:FF:000002">
    <property type="entry name" value="3-dehydroquinate synthase"/>
    <property type="match status" value="1"/>
</dbReference>
<dbReference type="Gene3D" id="1.20.1090.10">
    <property type="entry name" value="Dehydroquinate synthase-like - alpha domain"/>
    <property type="match status" value="1"/>
</dbReference>
<keyword evidence="12" id="KW-0521">NADP</keyword>
<feature type="domain" description="3-dehydroquinate synthase C-terminal" evidence="22">
    <location>
        <begin position="233"/>
        <end position="373"/>
    </location>
</feature>
<dbReference type="PANTHER" id="PTHR43622:SF7">
    <property type="entry name" value="3-DEHYDROQUINATE SYNTHASE, CHLOROPLASTIC"/>
    <property type="match status" value="1"/>
</dbReference>
<comment type="pathway">
    <text evidence="5">Metabolic intermediate biosynthesis; chorismate biosynthesis; chorismate from D-erythrose 4-phosphate and phosphoenolpyruvate: step 2/7.</text>
</comment>
<evidence type="ECO:0000256" key="20">
    <source>
        <dbReference type="ARBA" id="ARBA00056090"/>
    </source>
</evidence>
<evidence type="ECO:0000256" key="3">
    <source>
        <dbReference type="ARBA" id="ARBA00001968"/>
    </source>
</evidence>
<dbReference type="HAMAP" id="MF_00110">
    <property type="entry name" value="DHQ_synthase"/>
    <property type="match status" value="1"/>
</dbReference>
<evidence type="ECO:0000256" key="6">
    <source>
        <dbReference type="ARBA" id="ARBA00005412"/>
    </source>
</evidence>
<dbReference type="EC" id="4.2.3.4" evidence="7"/>
<dbReference type="SUPFAM" id="SSF56796">
    <property type="entry name" value="Dehydroquinate synthase-like"/>
    <property type="match status" value="1"/>
</dbReference>
<keyword evidence="24" id="KW-1185">Reference proteome</keyword>
<comment type="caution">
    <text evidence="23">The sequence shown here is derived from an EMBL/GenBank/DDBJ whole genome shotgun (WGS) entry which is preliminary data.</text>
</comment>
<dbReference type="Pfam" id="PF13685">
    <property type="entry name" value="Fe-ADH_2"/>
    <property type="match status" value="1"/>
</dbReference>
<evidence type="ECO:0000313" key="23">
    <source>
        <dbReference type="EMBL" id="KAG2644911.1"/>
    </source>
</evidence>
<evidence type="ECO:0000256" key="5">
    <source>
        <dbReference type="ARBA" id="ARBA00004661"/>
    </source>
</evidence>
<evidence type="ECO:0000313" key="24">
    <source>
        <dbReference type="Proteomes" id="UP000823388"/>
    </source>
</evidence>
<keyword evidence="13" id="KW-0560">Oxidoreductase</keyword>
<dbReference type="EMBL" id="CM029039">
    <property type="protein sequence ID" value="KAG2644911.1"/>
    <property type="molecule type" value="Genomic_DNA"/>
</dbReference>
<comment type="subcellular location">
    <subcellularLocation>
        <location evidence="4">Plastid</location>
        <location evidence="4">Chloroplast</location>
    </subcellularLocation>
</comment>
<comment type="function">
    <text evidence="20">Catalyzes the second step in the shikimate pathway.</text>
</comment>
<evidence type="ECO:0000256" key="13">
    <source>
        <dbReference type="ARBA" id="ARBA00023002"/>
    </source>
</evidence>
<sequence>MAASASSLLAAAASSSCAAISPRLPRGAQAAASVPSPSRHSCASLRASPARLHRSRFVASASVAPAMQPPAESRVSTVVDVDLGDRSYPIYIGAGLLDEPDLLQRHVHGKRVLVVTNTTVAPLYLDKVTWALTHNNPNVSVESVILPDGEKYKDMGTMMKVFDKAVESRLDRRCTFVALGGGVIGDMCGFAASAFLRGVNFIQIPTTLMAQVDSSVGGKTGINHPNGKNLIGVVKYGLIRDAPFFEWQEKNMSALLAREPSALAYAIKRSCENKAEVVAQDEKESGLRATLNLGHTFAHAIETGAGYGAWLHGEAVAAGTVMAADMSHRLGWIDESIKKRVVDILEQAKLPITPPETMTVEKFESIMAVDKKVADGLLRLILLKGPLGSCVFTGEYDRKALDETLHAFCNN</sequence>
<evidence type="ECO:0000256" key="7">
    <source>
        <dbReference type="ARBA" id="ARBA00013031"/>
    </source>
</evidence>
<keyword evidence="8" id="KW-0963">Cytoplasm</keyword>
<keyword evidence="15" id="KW-0443">Lipid metabolism</keyword>
<dbReference type="FunFam" id="3.40.50.1970:FF:000001">
    <property type="entry name" value="3-dehydroquinate synthase"/>
    <property type="match status" value="1"/>
</dbReference>
<name>A0A8T0W6C7_PANVG</name>
<evidence type="ECO:0000256" key="11">
    <source>
        <dbReference type="ARBA" id="ARBA00022723"/>
    </source>
</evidence>
<dbReference type="Pfam" id="PF24621">
    <property type="entry name" value="DHQS_C"/>
    <property type="match status" value="1"/>
</dbReference>
<evidence type="ECO:0000256" key="17">
    <source>
        <dbReference type="ARBA" id="ARBA00023209"/>
    </source>
</evidence>
<dbReference type="GO" id="GO:0009507">
    <property type="term" value="C:chloroplast"/>
    <property type="evidence" value="ECO:0007669"/>
    <property type="project" value="UniProtKB-SubCell"/>
</dbReference>
<dbReference type="GO" id="GO:0009423">
    <property type="term" value="P:chorismate biosynthetic process"/>
    <property type="evidence" value="ECO:0007669"/>
    <property type="project" value="UniProtKB-ARBA"/>
</dbReference>
<dbReference type="GO" id="GO:0046872">
    <property type="term" value="F:metal ion binding"/>
    <property type="evidence" value="ECO:0007669"/>
    <property type="project" value="UniProtKB-KW"/>
</dbReference>
<organism evidence="23 24">
    <name type="scientific">Panicum virgatum</name>
    <name type="common">Blackwell switchgrass</name>
    <dbReference type="NCBI Taxonomy" id="38727"/>
    <lineage>
        <taxon>Eukaryota</taxon>
        <taxon>Viridiplantae</taxon>
        <taxon>Streptophyta</taxon>
        <taxon>Embryophyta</taxon>
        <taxon>Tracheophyta</taxon>
        <taxon>Spermatophyta</taxon>
        <taxon>Magnoliopsida</taxon>
        <taxon>Liliopsida</taxon>
        <taxon>Poales</taxon>
        <taxon>Poaceae</taxon>
        <taxon>PACMAD clade</taxon>
        <taxon>Panicoideae</taxon>
        <taxon>Panicodae</taxon>
        <taxon>Paniceae</taxon>
        <taxon>Panicinae</taxon>
        <taxon>Panicum</taxon>
        <taxon>Panicum sect. Hiantes</taxon>
    </lineage>
</organism>
<keyword evidence="14" id="KW-0520">NAD</keyword>
<evidence type="ECO:0000256" key="16">
    <source>
        <dbReference type="ARBA" id="ARBA00023141"/>
    </source>
</evidence>
<keyword evidence="17" id="KW-0594">Phospholipid biosynthesis</keyword>
<evidence type="ECO:0000256" key="12">
    <source>
        <dbReference type="ARBA" id="ARBA00022857"/>
    </source>
</evidence>
<dbReference type="Gene3D" id="3.40.50.1970">
    <property type="match status" value="1"/>
</dbReference>
<proteinExistence type="inferred from homology"/>
<evidence type="ECO:0000256" key="1">
    <source>
        <dbReference type="ARBA" id="ARBA00001393"/>
    </source>
</evidence>
<dbReference type="GO" id="GO:0008652">
    <property type="term" value="P:amino acid biosynthetic process"/>
    <property type="evidence" value="ECO:0007669"/>
    <property type="project" value="UniProtKB-KW"/>
</dbReference>
<evidence type="ECO:0000256" key="8">
    <source>
        <dbReference type="ARBA" id="ARBA00022490"/>
    </source>
</evidence>
<comment type="cofactor">
    <cofactor evidence="2">
        <name>NAD(+)</name>
        <dbReference type="ChEBI" id="CHEBI:57540"/>
    </cofactor>
</comment>
<dbReference type="InterPro" id="IPR056179">
    <property type="entry name" value="DHQS_C"/>
</dbReference>
<protein>
    <recommendedName>
        <fullName evidence="21">3-dehydroquinate synthase, chloroplastic</fullName>
        <ecNumber evidence="7">4.2.3.4</ecNumber>
    </recommendedName>
</protein>
<dbReference type="InterPro" id="IPR016037">
    <property type="entry name" value="DHQ_synth_AroB"/>
</dbReference>
<evidence type="ECO:0000259" key="22">
    <source>
        <dbReference type="Pfam" id="PF24621"/>
    </source>
</evidence>
<keyword evidence="10" id="KW-0028">Amino-acid biosynthesis</keyword>
<evidence type="ECO:0000256" key="9">
    <source>
        <dbReference type="ARBA" id="ARBA00022516"/>
    </source>
</evidence>
<keyword evidence="19" id="KW-1208">Phospholipid metabolism</keyword>
<comment type="cofactor">
    <cofactor evidence="3">
        <name>a divalent metal cation</name>
        <dbReference type="ChEBI" id="CHEBI:60240"/>
    </cofactor>
</comment>
<keyword evidence="11" id="KW-0479">Metal-binding</keyword>
<comment type="catalytic activity">
    <reaction evidence="1">
        <text>7-phospho-2-dehydro-3-deoxy-D-arabino-heptonate = 3-dehydroquinate + phosphate</text>
        <dbReference type="Rhea" id="RHEA:21968"/>
        <dbReference type="ChEBI" id="CHEBI:32364"/>
        <dbReference type="ChEBI" id="CHEBI:43474"/>
        <dbReference type="ChEBI" id="CHEBI:58394"/>
        <dbReference type="EC" id="4.2.3.4"/>
    </reaction>
</comment>
<dbReference type="PANTHER" id="PTHR43622">
    <property type="entry name" value="3-DEHYDROQUINATE SYNTHASE"/>
    <property type="match status" value="1"/>
</dbReference>
<dbReference type="GO" id="GO:0009073">
    <property type="term" value="P:aromatic amino acid family biosynthetic process"/>
    <property type="evidence" value="ECO:0007669"/>
    <property type="project" value="UniProtKB-KW"/>
</dbReference>
<comment type="similarity">
    <text evidence="6">Belongs to the sugar phosphate cyclases superfamily. Dehydroquinate synthase family.</text>
</comment>
<evidence type="ECO:0000256" key="14">
    <source>
        <dbReference type="ARBA" id="ARBA00023027"/>
    </source>
</evidence>
<gene>
    <name evidence="23" type="ORF">PVAP13_2KG385700</name>
</gene>
<dbReference type="GO" id="GO:0003856">
    <property type="term" value="F:3-dehydroquinate synthase activity"/>
    <property type="evidence" value="ECO:0007669"/>
    <property type="project" value="UniProtKB-EC"/>
</dbReference>
<evidence type="ECO:0000256" key="10">
    <source>
        <dbReference type="ARBA" id="ARBA00022605"/>
    </source>
</evidence>
<dbReference type="InterPro" id="IPR050071">
    <property type="entry name" value="Dehydroquinate_synthase"/>
</dbReference>
<evidence type="ECO:0000256" key="2">
    <source>
        <dbReference type="ARBA" id="ARBA00001911"/>
    </source>
</evidence>
<evidence type="ECO:0000256" key="15">
    <source>
        <dbReference type="ARBA" id="ARBA00023098"/>
    </source>
</evidence>